<dbReference type="Proteomes" id="UP000820818">
    <property type="component" value="Linkage Group LG3"/>
</dbReference>
<organism evidence="1 2">
    <name type="scientific">Daphnia sinensis</name>
    <dbReference type="NCBI Taxonomy" id="1820382"/>
    <lineage>
        <taxon>Eukaryota</taxon>
        <taxon>Metazoa</taxon>
        <taxon>Ecdysozoa</taxon>
        <taxon>Arthropoda</taxon>
        <taxon>Crustacea</taxon>
        <taxon>Branchiopoda</taxon>
        <taxon>Diplostraca</taxon>
        <taxon>Cladocera</taxon>
        <taxon>Anomopoda</taxon>
        <taxon>Daphniidae</taxon>
        <taxon>Daphnia</taxon>
        <taxon>Daphnia similis group</taxon>
    </lineage>
</organism>
<gene>
    <name evidence="1" type="ORF">GHT06_012360</name>
</gene>
<proteinExistence type="predicted"/>
<sequence length="200" mass="23297">MANVLSKIDAGESFKVRLRFINTQDYLCVVESNYSEDDRRRRVLSFPLGEEIERNTMLDWLLEPVQKGQENAPVVVRFNSIKHPGEYLIAGTDALTLDENRRKVYTWKETGTDFSEWGGPHDWILLENQTPSEDPSASNSFIIRNKKFNEDLYVSKEQFELNPKYRAVYTWRQDVQIENSASEAPINAWEIIFQKENPSS</sequence>
<name>A0AAD5PX64_9CRUS</name>
<comment type="caution">
    <text evidence="1">The sequence shown here is derived from an EMBL/GenBank/DDBJ whole genome shotgun (WGS) entry which is preliminary data.</text>
</comment>
<evidence type="ECO:0000313" key="2">
    <source>
        <dbReference type="Proteomes" id="UP000820818"/>
    </source>
</evidence>
<reference evidence="1 2" key="1">
    <citation type="submission" date="2022-05" db="EMBL/GenBank/DDBJ databases">
        <title>A multi-omics perspective on studying reproductive biology in Daphnia sinensis.</title>
        <authorList>
            <person name="Jia J."/>
        </authorList>
    </citation>
    <scope>NUCLEOTIDE SEQUENCE [LARGE SCALE GENOMIC DNA]</scope>
    <source>
        <strain evidence="1 2">WSL</strain>
    </source>
</reference>
<protein>
    <submittedName>
        <fullName evidence="1">Uncharacterized protein</fullName>
    </submittedName>
</protein>
<dbReference type="AlphaFoldDB" id="A0AAD5PX64"/>
<keyword evidence="2" id="KW-1185">Reference proteome</keyword>
<dbReference type="EMBL" id="WJBH02000003">
    <property type="protein sequence ID" value="KAI9561403.1"/>
    <property type="molecule type" value="Genomic_DNA"/>
</dbReference>
<accession>A0AAD5PX64</accession>
<evidence type="ECO:0000313" key="1">
    <source>
        <dbReference type="EMBL" id="KAI9561403.1"/>
    </source>
</evidence>